<accession>A0A1F6MPY9</accession>
<name>A0A1F6MPY9_9BACT</name>
<comment type="caution">
    <text evidence="1">The sequence shown here is derived from an EMBL/GenBank/DDBJ whole genome shotgun (WGS) entry which is preliminary data.</text>
</comment>
<protein>
    <recommendedName>
        <fullName evidence="3">Antitoxin VbhA domain-containing protein</fullName>
    </recommendedName>
</protein>
<dbReference type="Proteomes" id="UP000177457">
    <property type="component" value="Unassembled WGS sequence"/>
</dbReference>
<proteinExistence type="predicted"/>
<evidence type="ECO:0008006" key="3">
    <source>
        <dbReference type="Google" id="ProtNLM"/>
    </source>
</evidence>
<dbReference type="STRING" id="1798683.A3C90_04420"/>
<dbReference type="EMBL" id="MFQE01000021">
    <property type="protein sequence ID" value="OGH73729.1"/>
    <property type="molecule type" value="Genomic_DNA"/>
</dbReference>
<evidence type="ECO:0000313" key="2">
    <source>
        <dbReference type="Proteomes" id="UP000177457"/>
    </source>
</evidence>
<dbReference type="AlphaFoldDB" id="A0A1F6MPY9"/>
<reference evidence="1 2" key="1">
    <citation type="journal article" date="2016" name="Nat. Commun.">
        <title>Thousands of microbial genomes shed light on interconnected biogeochemical processes in an aquifer system.</title>
        <authorList>
            <person name="Anantharaman K."/>
            <person name="Brown C.T."/>
            <person name="Hug L.A."/>
            <person name="Sharon I."/>
            <person name="Castelle C.J."/>
            <person name="Probst A.J."/>
            <person name="Thomas B.C."/>
            <person name="Singh A."/>
            <person name="Wilkins M.J."/>
            <person name="Karaoz U."/>
            <person name="Brodie E.L."/>
            <person name="Williams K.H."/>
            <person name="Hubbard S.S."/>
            <person name="Banfield J.F."/>
        </authorList>
    </citation>
    <scope>NUCLEOTIDE SEQUENCE [LARGE SCALE GENOMIC DNA]</scope>
</reference>
<sequence>MSERNVELENRADPRAHIESIRAQIASMGANDAEISELDGIVAELTRGKMLPEKAVEQAEQILARKMGYH</sequence>
<evidence type="ECO:0000313" key="1">
    <source>
        <dbReference type="EMBL" id="OGH73729.1"/>
    </source>
</evidence>
<organism evidence="1 2">
    <name type="scientific">Candidatus Magasanikbacteria bacterium RIFCSPHIGHO2_02_FULL_51_14</name>
    <dbReference type="NCBI Taxonomy" id="1798683"/>
    <lineage>
        <taxon>Bacteria</taxon>
        <taxon>Candidatus Magasanikiibacteriota</taxon>
    </lineage>
</organism>
<gene>
    <name evidence="1" type="ORF">A3C90_04420</name>
</gene>